<dbReference type="EMBL" id="BPLR01016658">
    <property type="protein sequence ID" value="GIY85427.1"/>
    <property type="molecule type" value="Genomic_DNA"/>
</dbReference>
<dbReference type="Proteomes" id="UP001054945">
    <property type="component" value="Unassembled WGS sequence"/>
</dbReference>
<gene>
    <name evidence="1" type="ORF">CEXT_465231</name>
</gene>
<comment type="caution">
    <text evidence="1">The sequence shown here is derived from an EMBL/GenBank/DDBJ whole genome shotgun (WGS) entry which is preliminary data.</text>
</comment>
<dbReference type="AlphaFoldDB" id="A0AAV4WSC4"/>
<proteinExistence type="predicted"/>
<keyword evidence="2" id="KW-1185">Reference proteome</keyword>
<protein>
    <submittedName>
        <fullName evidence="1">Uncharacterized protein</fullName>
    </submittedName>
</protein>
<accession>A0AAV4WSC4</accession>
<evidence type="ECO:0000313" key="2">
    <source>
        <dbReference type="Proteomes" id="UP001054945"/>
    </source>
</evidence>
<name>A0AAV4WSC4_CAEEX</name>
<evidence type="ECO:0000313" key="1">
    <source>
        <dbReference type="EMBL" id="GIY85427.1"/>
    </source>
</evidence>
<organism evidence="1 2">
    <name type="scientific">Caerostris extrusa</name>
    <name type="common">Bark spider</name>
    <name type="synonym">Caerostris bankana</name>
    <dbReference type="NCBI Taxonomy" id="172846"/>
    <lineage>
        <taxon>Eukaryota</taxon>
        <taxon>Metazoa</taxon>
        <taxon>Ecdysozoa</taxon>
        <taxon>Arthropoda</taxon>
        <taxon>Chelicerata</taxon>
        <taxon>Arachnida</taxon>
        <taxon>Araneae</taxon>
        <taxon>Araneomorphae</taxon>
        <taxon>Entelegynae</taxon>
        <taxon>Araneoidea</taxon>
        <taxon>Araneidae</taxon>
        <taxon>Caerostris</taxon>
    </lineage>
</organism>
<sequence length="112" mass="12781">MERGDGSIVANTLALSFNVAHRHKALFQLNFYSKCRFSPFGVLPEAAVFFLTPRRQTENYLLFTQKSIWSRLHYVPGTTGEKKNGGRKRENRNPYFVSSFFVESTTPEANGT</sequence>
<reference evidence="1 2" key="1">
    <citation type="submission" date="2021-06" db="EMBL/GenBank/DDBJ databases">
        <title>Caerostris extrusa draft genome.</title>
        <authorList>
            <person name="Kono N."/>
            <person name="Arakawa K."/>
        </authorList>
    </citation>
    <scope>NUCLEOTIDE SEQUENCE [LARGE SCALE GENOMIC DNA]</scope>
</reference>